<keyword evidence="2" id="KW-1185">Reference proteome</keyword>
<protein>
    <submittedName>
        <fullName evidence="1">Uncharacterized protein</fullName>
    </submittedName>
</protein>
<proteinExistence type="predicted"/>
<evidence type="ECO:0000313" key="1">
    <source>
        <dbReference type="EMBL" id="RZS29674.1"/>
    </source>
</evidence>
<dbReference type="Proteomes" id="UP000294257">
    <property type="component" value="Unassembled WGS sequence"/>
</dbReference>
<gene>
    <name evidence="1" type="ORF">EV193_11979</name>
</gene>
<dbReference type="EMBL" id="SGWQ01000019">
    <property type="protein sequence ID" value="RZS29674.1"/>
    <property type="molecule type" value="Genomic_DNA"/>
</dbReference>
<sequence>MSAAWFYAVEMRDRGERLSDGEFELLCRLLRRYCEFNLDQHDHLVVDTTFGDVFISVTRKPPPASHLDGYTRLPG</sequence>
<reference evidence="1 2" key="1">
    <citation type="submission" date="2019-02" db="EMBL/GenBank/DDBJ databases">
        <title>Genomic Encyclopedia of Type Strains, Phase IV (KMG-IV): sequencing the most valuable type-strain genomes for metagenomic binning, comparative biology and taxonomic classification.</title>
        <authorList>
            <person name="Goeker M."/>
        </authorList>
    </citation>
    <scope>NUCLEOTIDE SEQUENCE [LARGE SCALE GENOMIC DNA]</scope>
    <source>
        <strain evidence="1 2">DSM 101727</strain>
    </source>
</reference>
<organism evidence="1 2">
    <name type="scientific">Herbihabitans rhizosphaerae</name>
    <dbReference type="NCBI Taxonomy" id="1872711"/>
    <lineage>
        <taxon>Bacteria</taxon>
        <taxon>Bacillati</taxon>
        <taxon>Actinomycetota</taxon>
        <taxon>Actinomycetes</taxon>
        <taxon>Pseudonocardiales</taxon>
        <taxon>Pseudonocardiaceae</taxon>
        <taxon>Herbihabitans</taxon>
    </lineage>
</organism>
<evidence type="ECO:0000313" key="2">
    <source>
        <dbReference type="Proteomes" id="UP000294257"/>
    </source>
</evidence>
<accession>A0A4Q7KBY3</accession>
<comment type="caution">
    <text evidence="1">The sequence shown here is derived from an EMBL/GenBank/DDBJ whole genome shotgun (WGS) entry which is preliminary data.</text>
</comment>
<name>A0A4Q7KBY3_9PSEU</name>
<dbReference type="AlphaFoldDB" id="A0A4Q7KBY3"/>